<evidence type="ECO:0000313" key="2">
    <source>
        <dbReference type="Proteomes" id="UP001152320"/>
    </source>
</evidence>
<sequence>MVSKDEVIACPVNRGTWEEVAENFRITWDLPHSFIEPDGKHIAIRSPNTGTMYHNYKGFFSFVTVALVDGDYKFMWIGICGLGCQSDAQIYNKPDLKECLENGR</sequence>
<protein>
    <recommendedName>
        <fullName evidence="3">DDE Tnp4 domain-containing protein</fullName>
    </recommendedName>
</protein>
<dbReference type="EMBL" id="JAIZAY010000011">
    <property type="protein sequence ID" value="KAJ8033570.1"/>
    <property type="molecule type" value="Genomic_DNA"/>
</dbReference>
<gene>
    <name evidence="1" type="ORF">HOLleu_23860</name>
</gene>
<dbReference type="AlphaFoldDB" id="A0A9Q1H5V3"/>
<dbReference type="Proteomes" id="UP001152320">
    <property type="component" value="Chromosome 11"/>
</dbReference>
<evidence type="ECO:0000313" key="1">
    <source>
        <dbReference type="EMBL" id="KAJ8033570.1"/>
    </source>
</evidence>
<dbReference type="OrthoDB" id="10051449at2759"/>
<accession>A0A9Q1H5V3</accession>
<keyword evidence="2" id="KW-1185">Reference proteome</keyword>
<evidence type="ECO:0008006" key="3">
    <source>
        <dbReference type="Google" id="ProtNLM"/>
    </source>
</evidence>
<comment type="caution">
    <text evidence="1">The sequence shown here is derived from an EMBL/GenBank/DDBJ whole genome shotgun (WGS) entry which is preliminary data.</text>
</comment>
<reference evidence="1" key="1">
    <citation type="submission" date="2021-10" db="EMBL/GenBank/DDBJ databases">
        <title>Tropical sea cucumber genome reveals ecological adaptation and Cuvierian tubules defense mechanism.</title>
        <authorList>
            <person name="Chen T."/>
        </authorList>
    </citation>
    <scope>NUCLEOTIDE SEQUENCE</scope>
    <source>
        <strain evidence="1">Nanhai2018</strain>
        <tissue evidence="1">Muscle</tissue>
    </source>
</reference>
<name>A0A9Q1H5V3_HOLLE</name>
<proteinExistence type="predicted"/>
<organism evidence="1 2">
    <name type="scientific">Holothuria leucospilota</name>
    <name type="common">Black long sea cucumber</name>
    <name type="synonym">Mertensiothuria leucospilota</name>
    <dbReference type="NCBI Taxonomy" id="206669"/>
    <lineage>
        <taxon>Eukaryota</taxon>
        <taxon>Metazoa</taxon>
        <taxon>Echinodermata</taxon>
        <taxon>Eleutherozoa</taxon>
        <taxon>Echinozoa</taxon>
        <taxon>Holothuroidea</taxon>
        <taxon>Aspidochirotacea</taxon>
        <taxon>Aspidochirotida</taxon>
        <taxon>Holothuriidae</taxon>
        <taxon>Holothuria</taxon>
    </lineage>
</organism>